<reference evidence="2" key="1">
    <citation type="submission" date="2019-12" db="EMBL/GenBank/DDBJ databases">
        <title>An insight into the sialome of adult female Ixodes ricinus ticks feeding for 6 days.</title>
        <authorList>
            <person name="Perner J."/>
            <person name="Ribeiro J.M.C."/>
        </authorList>
    </citation>
    <scope>NUCLEOTIDE SEQUENCE</scope>
    <source>
        <strain evidence="2">Semi-engorged</strain>
        <tissue evidence="2">Salivary glands</tissue>
    </source>
</reference>
<name>A0A6B0UIN2_IXORI</name>
<dbReference type="EMBL" id="GIFC01007100">
    <property type="protein sequence ID" value="MXU89183.1"/>
    <property type="molecule type" value="Transcribed_RNA"/>
</dbReference>
<keyword evidence="1" id="KW-0732">Signal</keyword>
<proteinExistence type="predicted"/>
<feature type="signal peptide" evidence="1">
    <location>
        <begin position="1"/>
        <end position="16"/>
    </location>
</feature>
<dbReference type="AlphaFoldDB" id="A0A6B0UIN2"/>
<protein>
    <submittedName>
        <fullName evidence="2">Putative secreted protein</fullName>
    </submittedName>
</protein>
<organism evidence="2">
    <name type="scientific">Ixodes ricinus</name>
    <name type="common">Common tick</name>
    <name type="synonym">Acarus ricinus</name>
    <dbReference type="NCBI Taxonomy" id="34613"/>
    <lineage>
        <taxon>Eukaryota</taxon>
        <taxon>Metazoa</taxon>
        <taxon>Ecdysozoa</taxon>
        <taxon>Arthropoda</taxon>
        <taxon>Chelicerata</taxon>
        <taxon>Arachnida</taxon>
        <taxon>Acari</taxon>
        <taxon>Parasitiformes</taxon>
        <taxon>Ixodida</taxon>
        <taxon>Ixodoidea</taxon>
        <taxon>Ixodidae</taxon>
        <taxon>Ixodinae</taxon>
        <taxon>Ixodes</taxon>
    </lineage>
</organism>
<feature type="chain" id="PRO_5025376297" evidence="1">
    <location>
        <begin position="17"/>
        <end position="106"/>
    </location>
</feature>
<accession>A0A6B0UIN2</accession>
<sequence>MTMMLLWLGLLRTVMSLALLRNPGLNKPPCCSGITVSMLSSETLSWQTASTMPSLVADSYADSSKQLCALSRSLFVLTELDIRLLSSGASTASRMSPPQHGHLSDS</sequence>
<evidence type="ECO:0000256" key="1">
    <source>
        <dbReference type="SAM" id="SignalP"/>
    </source>
</evidence>
<evidence type="ECO:0000313" key="2">
    <source>
        <dbReference type="EMBL" id="MXU89183.1"/>
    </source>
</evidence>